<dbReference type="SUPFAM" id="SSF46565">
    <property type="entry name" value="Chaperone J-domain"/>
    <property type="match status" value="1"/>
</dbReference>
<dbReference type="RefSeq" id="WP_255037726.1">
    <property type="nucleotide sequence ID" value="NZ_RJUF01000049.1"/>
</dbReference>
<evidence type="ECO:0000313" key="3">
    <source>
        <dbReference type="Proteomes" id="UP001204144"/>
    </source>
</evidence>
<comment type="caution">
    <text evidence="2">The sequence shown here is derived from an EMBL/GenBank/DDBJ whole genome shotgun (WGS) entry which is preliminary data.</text>
</comment>
<evidence type="ECO:0008006" key="4">
    <source>
        <dbReference type="Google" id="ProtNLM"/>
    </source>
</evidence>
<organism evidence="2 3">
    <name type="scientific">Lacihabitans soyangensis</name>
    <dbReference type="NCBI Taxonomy" id="869394"/>
    <lineage>
        <taxon>Bacteria</taxon>
        <taxon>Pseudomonadati</taxon>
        <taxon>Bacteroidota</taxon>
        <taxon>Cytophagia</taxon>
        <taxon>Cytophagales</taxon>
        <taxon>Leadbetterellaceae</taxon>
        <taxon>Lacihabitans</taxon>
    </lineage>
</organism>
<feature type="coiled-coil region" evidence="1">
    <location>
        <begin position="8"/>
        <end position="42"/>
    </location>
</feature>
<protein>
    <recommendedName>
        <fullName evidence="4">J domain-containing protein</fullName>
    </recommendedName>
</protein>
<accession>A0AAE3H6M2</accession>
<dbReference type="InterPro" id="IPR036869">
    <property type="entry name" value="J_dom_sf"/>
</dbReference>
<dbReference type="Proteomes" id="UP001204144">
    <property type="component" value="Unassembled WGS sequence"/>
</dbReference>
<reference evidence="2 3" key="1">
    <citation type="submission" date="2018-11" db="EMBL/GenBank/DDBJ databases">
        <title>Novel bacteria species description.</title>
        <authorList>
            <person name="Han J.-H."/>
        </authorList>
    </citation>
    <scope>NUCLEOTIDE SEQUENCE [LARGE SCALE GENOMIC DNA]</scope>
    <source>
        <strain evidence="2 3">KCTC23259</strain>
    </source>
</reference>
<dbReference type="AlphaFoldDB" id="A0AAE3H6M2"/>
<name>A0AAE3H6M2_9BACT</name>
<keyword evidence="1" id="KW-0175">Coiled coil</keyword>
<sequence>MSTKIFKKESGESKKSKLQSRYEKLLKDIDKKKKQQQNLRDGLRTAVPRVITELQPLAKAETEWHIKKLIRLDEIVDEIVISKNKRDMFVDYILQELRMFLSTSHQSDETLKRLYRKYAKEDFQQNRFFNSFGSASAEDSSNDDIVEFSHENTKESTDNKTFNFQEEKESFGKKPKKLSKKEEIEAEEEKILAQDAKAIYFRLIKKYHPDRQQDPTKQKEYTEISKLVTKAYKDNDFMALLRLQVEYIDENENDAHALADDMIMRYNKILQNQLNELNSELTIAKMSSQGLFEDFFDQNYEFSEKLFEKKKREIEVNIAHIKANIEESERQKKGWFKQWIKELQELNNQRSMEFLFGGF</sequence>
<evidence type="ECO:0000313" key="2">
    <source>
        <dbReference type="EMBL" id="MCP9763965.1"/>
    </source>
</evidence>
<dbReference type="Gene3D" id="1.10.287.110">
    <property type="entry name" value="DnaJ domain"/>
    <property type="match status" value="1"/>
</dbReference>
<keyword evidence="3" id="KW-1185">Reference proteome</keyword>
<dbReference type="EMBL" id="RJUF01000049">
    <property type="protein sequence ID" value="MCP9763965.1"/>
    <property type="molecule type" value="Genomic_DNA"/>
</dbReference>
<evidence type="ECO:0000256" key="1">
    <source>
        <dbReference type="SAM" id="Coils"/>
    </source>
</evidence>
<proteinExistence type="predicted"/>
<gene>
    <name evidence="2" type="ORF">EGI31_13495</name>
</gene>